<organism evidence="3 4">
    <name type="scientific">Tenacibaculum holothuriorum</name>
    <dbReference type="NCBI Taxonomy" id="1635173"/>
    <lineage>
        <taxon>Bacteria</taxon>
        <taxon>Pseudomonadati</taxon>
        <taxon>Bacteroidota</taxon>
        <taxon>Flavobacteriia</taxon>
        <taxon>Flavobacteriales</taxon>
        <taxon>Flavobacteriaceae</taxon>
        <taxon>Tenacibaculum</taxon>
    </lineage>
</organism>
<reference evidence="3 4" key="1">
    <citation type="submission" date="2015-03" db="EMBL/GenBank/DDBJ databases">
        <title>Genome sequence of Tenacibaculum sp. S2-2, isolated from intestinal microbiota of sea cucumber, Apostichopus japonicas.</title>
        <authorList>
            <person name="Shao Z."/>
            <person name="Wang L."/>
            <person name="Li X."/>
        </authorList>
    </citation>
    <scope>NUCLEOTIDE SEQUENCE [LARGE SCALE GENOMIC DNA]</scope>
    <source>
        <strain evidence="3 4">S2-2</strain>
    </source>
</reference>
<dbReference type="InParanoid" id="A0A1Y2PA70"/>
<dbReference type="Gene3D" id="3.40.710.10">
    <property type="entry name" value="DD-peptidase/beta-lactamase superfamily"/>
    <property type="match status" value="1"/>
</dbReference>
<feature type="domain" description="Beta-lactamase-related" evidence="2">
    <location>
        <begin position="31"/>
        <end position="272"/>
    </location>
</feature>
<dbReference type="RefSeq" id="WP_086031198.1">
    <property type="nucleotide sequence ID" value="NZ_LAPZ01000012.1"/>
</dbReference>
<protein>
    <recommendedName>
        <fullName evidence="2">Beta-lactamase-related domain-containing protein</fullName>
    </recommendedName>
</protein>
<name>A0A1Y2PA70_9FLAO</name>
<evidence type="ECO:0000313" key="4">
    <source>
        <dbReference type="Proteomes" id="UP000194221"/>
    </source>
</evidence>
<accession>A0A1Y2PA70</accession>
<dbReference type="OrthoDB" id="9793489at2"/>
<evidence type="ECO:0000313" key="3">
    <source>
        <dbReference type="EMBL" id="OSY87355.1"/>
    </source>
</evidence>
<feature type="signal peptide" evidence="1">
    <location>
        <begin position="1"/>
        <end position="21"/>
    </location>
</feature>
<sequence length="549" mass="63417">MKKIKLSVLLFLLIIKASAQVENSKFNKFFENWKDENKPGVVGGVIKDGKIIFLKAFGSADVKNKKNNTIKTKFQVDDLAKQFTVLATLLLVEEGELSLEDDVRKYLPKLPKYKHQIKIKHLLNHSSGLHNLDPLKELLGIRPFDVFTQEDALKIIYTQKELNFIPGTQFSYLRSDTEVILLSEIIVKVSQKSFSEFTSERVFKPLGMLNTAFNNERKLLSNTAVSYRVGEETHNNPVNDLTLGATNLYTTGEDLAKWFQVYTSSTNPMYELVKKLDDFVVLDSGKRYNSSWGTMSYGRYFDHLERGLESIWQFGINAGYASNMFRFYTKNFVSFVLGNNNRYNGMPAMNMAYEELKEDFPKARIVDFKEIKTKKLSKKELQKFEGYYWKENNGLTRQIYLKNDTLRYKRLESNRETALVPLNDNKFQFVVNSDDEVIITFKDGSFSIKSGVGDASIYRKFTPVELTNSDLKKYLGFYYNEELGIGFELKIKDDKLIAKNFKNGDTTFYPITNNIFRSNTFMLSSITLERNGFYINTDGVSNLFFKKLN</sequence>
<dbReference type="InterPro" id="IPR001466">
    <property type="entry name" value="Beta-lactam-related"/>
</dbReference>
<dbReference type="Pfam" id="PF00144">
    <property type="entry name" value="Beta-lactamase"/>
    <property type="match status" value="1"/>
</dbReference>
<dbReference type="STRING" id="1635173.WH52_11960"/>
<gene>
    <name evidence="3" type="ORF">WH52_11960</name>
</gene>
<keyword evidence="4" id="KW-1185">Reference proteome</keyword>
<dbReference type="SUPFAM" id="SSF56601">
    <property type="entry name" value="beta-lactamase/transpeptidase-like"/>
    <property type="match status" value="1"/>
</dbReference>
<dbReference type="Proteomes" id="UP000194221">
    <property type="component" value="Unassembled WGS sequence"/>
</dbReference>
<dbReference type="InterPro" id="IPR012338">
    <property type="entry name" value="Beta-lactam/transpept-like"/>
</dbReference>
<evidence type="ECO:0000256" key="1">
    <source>
        <dbReference type="SAM" id="SignalP"/>
    </source>
</evidence>
<dbReference type="PANTHER" id="PTHR46825">
    <property type="entry name" value="D-ALANYL-D-ALANINE-CARBOXYPEPTIDASE/ENDOPEPTIDASE AMPH"/>
    <property type="match status" value="1"/>
</dbReference>
<keyword evidence="1" id="KW-0732">Signal</keyword>
<dbReference type="PANTHER" id="PTHR46825:SF9">
    <property type="entry name" value="BETA-LACTAMASE-RELATED DOMAIN-CONTAINING PROTEIN"/>
    <property type="match status" value="1"/>
</dbReference>
<dbReference type="EMBL" id="LAPZ01000012">
    <property type="protein sequence ID" value="OSY87355.1"/>
    <property type="molecule type" value="Genomic_DNA"/>
</dbReference>
<comment type="caution">
    <text evidence="3">The sequence shown here is derived from an EMBL/GenBank/DDBJ whole genome shotgun (WGS) entry which is preliminary data.</text>
</comment>
<evidence type="ECO:0000259" key="2">
    <source>
        <dbReference type="Pfam" id="PF00144"/>
    </source>
</evidence>
<dbReference type="AlphaFoldDB" id="A0A1Y2PA70"/>
<proteinExistence type="predicted"/>
<dbReference type="InterPro" id="IPR050491">
    <property type="entry name" value="AmpC-like"/>
</dbReference>
<feature type="chain" id="PRO_5011010085" description="Beta-lactamase-related domain-containing protein" evidence="1">
    <location>
        <begin position="22"/>
        <end position="549"/>
    </location>
</feature>